<dbReference type="EC" id="3.1.4.-" evidence="1"/>
<dbReference type="GO" id="GO:0046872">
    <property type="term" value="F:metal ion binding"/>
    <property type="evidence" value="ECO:0007669"/>
    <property type="project" value="UniProtKB-KW"/>
</dbReference>
<dbReference type="SUPFAM" id="SSF56300">
    <property type="entry name" value="Metallo-dependent phosphatases"/>
    <property type="match status" value="1"/>
</dbReference>
<organism evidence="3 4">
    <name type="scientific">Natrinema soli</name>
    <dbReference type="NCBI Taxonomy" id="1930624"/>
    <lineage>
        <taxon>Archaea</taxon>
        <taxon>Methanobacteriati</taxon>
        <taxon>Methanobacteriota</taxon>
        <taxon>Stenosarchaea group</taxon>
        <taxon>Halobacteria</taxon>
        <taxon>Halobacteriales</taxon>
        <taxon>Natrialbaceae</taxon>
        <taxon>Natrinema</taxon>
    </lineage>
</organism>
<protein>
    <recommendedName>
        <fullName evidence="1">Phosphoesterase</fullName>
        <ecNumber evidence="1">3.1.4.-</ecNumber>
    </recommendedName>
</protein>
<name>A0ABD5SR10_9EURY</name>
<dbReference type="InterPro" id="IPR011152">
    <property type="entry name" value="Pesterase_MJ0912"/>
</dbReference>
<sequence>MKIGVISDIHANAPALRVVLDGLVESGVDQILCAGDAVGYYPFPNEVVSLLQKHDVRSIIGNHDAAVLDETPSEFSINAKRAADWTRRQLTPESKAYLKSLHLAFEETIDDREIYMVHGSPDDPLNEYIWEEEVNERALDFWFDDRPELVILGHTHRPFVKEISSTTVLNPGSVGQPRDRNPRSAFAVVDLETLAVNRYRVDYDIDAVADKTGEYLPRKLADRLYEGR</sequence>
<keyword evidence="1" id="KW-0479">Metal-binding</keyword>
<dbReference type="Pfam" id="PF12850">
    <property type="entry name" value="Metallophos_2"/>
    <property type="match status" value="1"/>
</dbReference>
<reference evidence="3 4" key="1">
    <citation type="journal article" date="2019" name="Int. J. Syst. Evol. Microbiol.">
        <title>The Global Catalogue of Microorganisms (GCM) 10K type strain sequencing project: providing services to taxonomists for standard genome sequencing and annotation.</title>
        <authorList>
            <consortium name="The Broad Institute Genomics Platform"/>
            <consortium name="The Broad Institute Genome Sequencing Center for Infectious Disease"/>
            <person name="Wu L."/>
            <person name="Ma J."/>
        </authorList>
    </citation>
    <scope>NUCLEOTIDE SEQUENCE [LARGE SCALE GENOMIC DNA]</scope>
    <source>
        <strain evidence="3 4">LMG 29247</strain>
    </source>
</reference>
<dbReference type="InterPro" id="IPR050126">
    <property type="entry name" value="Ap4A_hydrolase"/>
</dbReference>
<evidence type="ECO:0000313" key="3">
    <source>
        <dbReference type="EMBL" id="MFC6766032.1"/>
    </source>
</evidence>
<dbReference type="Proteomes" id="UP001596383">
    <property type="component" value="Unassembled WGS sequence"/>
</dbReference>
<dbReference type="PANTHER" id="PTHR42850">
    <property type="entry name" value="METALLOPHOSPHOESTERASE"/>
    <property type="match status" value="1"/>
</dbReference>
<dbReference type="InterPro" id="IPR000979">
    <property type="entry name" value="Phosphodiesterase_MJ0936/Vps29"/>
</dbReference>
<dbReference type="RefSeq" id="WP_273739024.1">
    <property type="nucleotide sequence ID" value="NZ_JAQIVI010000210.1"/>
</dbReference>
<evidence type="ECO:0000259" key="2">
    <source>
        <dbReference type="Pfam" id="PF12850"/>
    </source>
</evidence>
<feature type="domain" description="Calcineurin-like phosphoesterase" evidence="2">
    <location>
        <begin position="1"/>
        <end position="193"/>
    </location>
</feature>
<dbReference type="InterPro" id="IPR024654">
    <property type="entry name" value="Calcineurin-like_PHP_lpxH"/>
</dbReference>
<dbReference type="GO" id="GO:0016787">
    <property type="term" value="F:hydrolase activity"/>
    <property type="evidence" value="ECO:0007669"/>
    <property type="project" value="UniProtKB-UniRule"/>
</dbReference>
<dbReference type="AlphaFoldDB" id="A0ABD5SR10"/>
<dbReference type="InterPro" id="IPR029052">
    <property type="entry name" value="Metallo-depent_PP-like"/>
</dbReference>
<evidence type="ECO:0000313" key="4">
    <source>
        <dbReference type="Proteomes" id="UP001596383"/>
    </source>
</evidence>
<dbReference type="PIRSF" id="PIRSF000883">
    <property type="entry name" value="Pesterase_MJ0912"/>
    <property type="match status" value="1"/>
</dbReference>
<comment type="cofactor">
    <cofactor evidence="1">
        <name>a divalent metal cation</name>
        <dbReference type="ChEBI" id="CHEBI:60240"/>
    </cofactor>
</comment>
<keyword evidence="4" id="KW-1185">Reference proteome</keyword>
<dbReference type="NCBIfam" id="TIGR00040">
    <property type="entry name" value="yfcE"/>
    <property type="match status" value="1"/>
</dbReference>
<dbReference type="PANTHER" id="PTHR42850:SF2">
    <property type="entry name" value="BLL5683 PROTEIN"/>
    <property type="match status" value="1"/>
</dbReference>
<proteinExistence type="inferred from homology"/>
<dbReference type="Gene3D" id="3.60.21.10">
    <property type="match status" value="1"/>
</dbReference>
<dbReference type="EMBL" id="JBHSWV010000210">
    <property type="protein sequence ID" value="MFC6766032.1"/>
    <property type="molecule type" value="Genomic_DNA"/>
</dbReference>
<comment type="similarity">
    <text evidence="1">Belongs to the metallophosphoesterase superfamily. YfcE family.</text>
</comment>
<comment type="caution">
    <text evidence="3">The sequence shown here is derived from an EMBL/GenBank/DDBJ whole genome shotgun (WGS) entry which is preliminary data.</text>
</comment>
<accession>A0ABD5SR10</accession>
<gene>
    <name evidence="3" type="ORF">ACFQE6_13845</name>
</gene>
<evidence type="ECO:0000256" key="1">
    <source>
        <dbReference type="RuleBase" id="RU362039"/>
    </source>
</evidence>